<keyword evidence="4 5" id="KW-0472">Membrane</keyword>
<evidence type="ECO:0000313" key="7">
    <source>
        <dbReference type="EMBL" id="PVG80715.1"/>
    </source>
</evidence>
<sequence length="151" mass="16165">MARSGAGTAAWRAIAALIARSDTCARRPVRGRGRVGVHGVARPLDRTAAPERDLGLQPERTSLAWARTILGYLVVATISLKTANHSGLLGVASAVAYLGIAVVVAFRRRPHHVRSLEGIRTGQVRPPVIDVLVLSLVTSALSCHWLWLVVL</sequence>
<evidence type="ECO:0000313" key="8">
    <source>
        <dbReference type="Proteomes" id="UP000246018"/>
    </source>
</evidence>
<evidence type="ECO:0000256" key="4">
    <source>
        <dbReference type="ARBA" id="ARBA00023136"/>
    </source>
</evidence>
<dbReference type="EMBL" id="QDGZ01000015">
    <property type="protein sequence ID" value="PVG80715.1"/>
    <property type="molecule type" value="Genomic_DNA"/>
</dbReference>
<feature type="transmembrane region" description="Helical" evidence="5">
    <location>
        <begin position="86"/>
        <end position="106"/>
    </location>
</feature>
<comment type="caution">
    <text evidence="7">The sequence shown here is derived from an EMBL/GenBank/DDBJ whole genome shotgun (WGS) entry which is preliminary data.</text>
</comment>
<gene>
    <name evidence="7" type="ORF">DDE18_21870</name>
</gene>
<protein>
    <recommendedName>
        <fullName evidence="6">DUF202 domain-containing protein</fullName>
    </recommendedName>
</protein>
<keyword evidence="2 5" id="KW-0812">Transmembrane</keyword>
<dbReference type="AlphaFoldDB" id="A0A2T8F4R9"/>
<feature type="transmembrane region" description="Helical" evidence="5">
    <location>
        <begin position="127"/>
        <end position="148"/>
    </location>
</feature>
<evidence type="ECO:0000259" key="6">
    <source>
        <dbReference type="Pfam" id="PF02656"/>
    </source>
</evidence>
<reference evidence="7 8" key="1">
    <citation type="submission" date="2018-04" db="EMBL/GenBank/DDBJ databases">
        <title>Genome of Nocardioides gansuensis WSJ-1.</title>
        <authorList>
            <person name="Wu S."/>
            <person name="Wang G."/>
        </authorList>
    </citation>
    <scope>NUCLEOTIDE SEQUENCE [LARGE SCALE GENOMIC DNA]</scope>
    <source>
        <strain evidence="7 8">WSJ-1</strain>
    </source>
</reference>
<feature type="transmembrane region" description="Helical" evidence="5">
    <location>
        <begin position="62"/>
        <end position="80"/>
    </location>
</feature>
<evidence type="ECO:0000256" key="5">
    <source>
        <dbReference type="SAM" id="Phobius"/>
    </source>
</evidence>
<dbReference type="Pfam" id="PF02656">
    <property type="entry name" value="DUF202"/>
    <property type="match status" value="1"/>
</dbReference>
<keyword evidence="3 5" id="KW-1133">Transmembrane helix</keyword>
<proteinExistence type="predicted"/>
<comment type="subcellular location">
    <subcellularLocation>
        <location evidence="1">Endomembrane system</location>
        <topology evidence="1">Multi-pass membrane protein</topology>
    </subcellularLocation>
</comment>
<dbReference type="OrthoDB" id="3701077at2"/>
<evidence type="ECO:0000256" key="2">
    <source>
        <dbReference type="ARBA" id="ARBA00022692"/>
    </source>
</evidence>
<dbReference type="Proteomes" id="UP000246018">
    <property type="component" value="Unassembled WGS sequence"/>
</dbReference>
<accession>A0A2T8F4R9</accession>
<dbReference type="InterPro" id="IPR003807">
    <property type="entry name" value="DUF202"/>
</dbReference>
<feature type="domain" description="DUF202" evidence="6">
    <location>
        <begin position="55"/>
        <end position="106"/>
    </location>
</feature>
<dbReference type="GO" id="GO:0012505">
    <property type="term" value="C:endomembrane system"/>
    <property type="evidence" value="ECO:0007669"/>
    <property type="project" value="UniProtKB-SubCell"/>
</dbReference>
<name>A0A2T8F4R9_9ACTN</name>
<organism evidence="7 8">
    <name type="scientific">Nocardioides gansuensis</name>
    <dbReference type="NCBI Taxonomy" id="2138300"/>
    <lineage>
        <taxon>Bacteria</taxon>
        <taxon>Bacillati</taxon>
        <taxon>Actinomycetota</taxon>
        <taxon>Actinomycetes</taxon>
        <taxon>Propionibacteriales</taxon>
        <taxon>Nocardioidaceae</taxon>
        <taxon>Nocardioides</taxon>
    </lineage>
</organism>
<keyword evidence="8" id="KW-1185">Reference proteome</keyword>
<evidence type="ECO:0000256" key="1">
    <source>
        <dbReference type="ARBA" id="ARBA00004127"/>
    </source>
</evidence>
<evidence type="ECO:0000256" key="3">
    <source>
        <dbReference type="ARBA" id="ARBA00022989"/>
    </source>
</evidence>